<name>K0S347_THAOC</name>
<dbReference type="OMA" id="EGYRETH"/>
<dbReference type="PANTHER" id="PTHR42842">
    <property type="entry name" value="FAD/NAD(P)-BINDING OXIDOREDUCTASE"/>
    <property type="match status" value="1"/>
</dbReference>
<dbReference type="SUPFAM" id="SSF51905">
    <property type="entry name" value="FAD/NAD(P)-binding domain"/>
    <property type="match status" value="1"/>
</dbReference>
<keyword evidence="3" id="KW-1185">Reference proteome</keyword>
<proteinExistence type="predicted"/>
<dbReference type="Pfam" id="PF21688">
    <property type="entry name" value="FAD-depend_C"/>
    <property type="match status" value="1"/>
</dbReference>
<dbReference type="AlphaFoldDB" id="K0S347"/>
<organism evidence="2 3">
    <name type="scientific">Thalassiosira oceanica</name>
    <name type="common">Marine diatom</name>
    <dbReference type="NCBI Taxonomy" id="159749"/>
    <lineage>
        <taxon>Eukaryota</taxon>
        <taxon>Sar</taxon>
        <taxon>Stramenopiles</taxon>
        <taxon>Ochrophyta</taxon>
        <taxon>Bacillariophyta</taxon>
        <taxon>Coscinodiscophyceae</taxon>
        <taxon>Thalassiosirophycidae</taxon>
        <taxon>Thalassiosirales</taxon>
        <taxon>Thalassiosiraceae</taxon>
        <taxon>Thalassiosira</taxon>
    </lineage>
</organism>
<protein>
    <recommendedName>
        <fullName evidence="1">FAD-dependent protein C-terminal domain-containing protein</fullName>
    </recommendedName>
</protein>
<dbReference type="InterPro" id="IPR036188">
    <property type="entry name" value="FAD/NAD-bd_sf"/>
</dbReference>
<dbReference type="Proteomes" id="UP000266841">
    <property type="component" value="Unassembled WGS sequence"/>
</dbReference>
<feature type="domain" description="FAD-dependent protein C-terminal" evidence="1">
    <location>
        <begin position="1"/>
        <end position="152"/>
    </location>
</feature>
<dbReference type="EMBL" id="AGNL01022587">
    <property type="protein sequence ID" value="EJK59640.1"/>
    <property type="molecule type" value="Genomic_DNA"/>
</dbReference>
<evidence type="ECO:0000313" key="3">
    <source>
        <dbReference type="Proteomes" id="UP000266841"/>
    </source>
</evidence>
<sequence>MCPGGQIVPSSTEAEELCINGMSFSLRDSKWANSALVVTVDANDSILEGYRETHGPLAGLEFQREMERRAFTFGGRDLSAPVQRLTDFVSKKVSKSVPESSYRLGVKSAPLHDIYPKPLYNALVDAITTKFDAQMPGFLREDALLHGVETRTSSPVRIPRDTETLQALGVRDLYPCGEGAGYAGGIVSAAVDGLLVADAIFQERYPSLKSSLFPQTDKVSGVGFDY</sequence>
<dbReference type="OrthoDB" id="2690153at2759"/>
<dbReference type="Gene3D" id="3.50.50.60">
    <property type="entry name" value="FAD/NAD(P)-binding domain"/>
    <property type="match status" value="1"/>
</dbReference>
<reference evidence="2 3" key="1">
    <citation type="journal article" date="2012" name="Genome Biol.">
        <title>Genome and low-iron response of an oceanic diatom adapted to chronic iron limitation.</title>
        <authorList>
            <person name="Lommer M."/>
            <person name="Specht M."/>
            <person name="Roy A.S."/>
            <person name="Kraemer L."/>
            <person name="Andreson R."/>
            <person name="Gutowska M.A."/>
            <person name="Wolf J."/>
            <person name="Bergner S.V."/>
            <person name="Schilhabel M.B."/>
            <person name="Klostermeier U.C."/>
            <person name="Beiko R.G."/>
            <person name="Rosenstiel P."/>
            <person name="Hippler M."/>
            <person name="Laroche J."/>
        </authorList>
    </citation>
    <scope>NUCLEOTIDE SEQUENCE [LARGE SCALE GENOMIC DNA]</scope>
    <source>
        <strain evidence="2 3">CCMP1005</strain>
    </source>
</reference>
<dbReference type="InterPro" id="IPR028348">
    <property type="entry name" value="FAD-binding_protein"/>
</dbReference>
<dbReference type="eggNOG" id="ENOG502QSVD">
    <property type="taxonomic scope" value="Eukaryota"/>
</dbReference>
<evidence type="ECO:0000313" key="2">
    <source>
        <dbReference type="EMBL" id="EJK59640.1"/>
    </source>
</evidence>
<dbReference type="InterPro" id="IPR049516">
    <property type="entry name" value="FAD-depend_C"/>
</dbReference>
<comment type="caution">
    <text evidence="2">The sequence shown here is derived from an EMBL/GenBank/DDBJ whole genome shotgun (WGS) entry which is preliminary data.</text>
</comment>
<evidence type="ECO:0000259" key="1">
    <source>
        <dbReference type="Pfam" id="PF21688"/>
    </source>
</evidence>
<dbReference type="PANTHER" id="PTHR42842:SF3">
    <property type="entry name" value="FAD_NAD(P)-BINDING OXIDOREDUCTASE FAMILY PROTEIN"/>
    <property type="match status" value="1"/>
</dbReference>
<accession>K0S347</accession>
<gene>
    <name evidence="2" type="ORF">THAOC_20104</name>
</gene>